<evidence type="ECO:0000256" key="1">
    <source>
        <dbReference type="SAM" id="Phobius"/>
    </source>
</evidence>
<dbReference type="KEGG" id="mam:Mesau_05495"/>
<dbReference type="Pfam" id="PF16976">
    <property type="entry name" value="RcpC"/>
    <property type="match status" value="1"/>
</dbReference>
<dbReference type="HOGENOM" id="CLU_057068_4_1_5"/>
<keyword evidence="1" id="KW-0472">Membrane</keyword>
<organism evidence="3 4">
    <name type="scientific">Mesorhizobium australicum (strain HAMBI 3006 / LMG 24608 / WSM2073)</name>
    <dbReference type="NCBI Taxonomy" id="754035"/>
    <lineage>
        <taxon>Bacteria</taxon>
        <taxon>Pseudomonadati</taxon>
        <taxon>Pseudomonadota</taxon>
        <taxon>Alphaproteobacteria</taxon>
        <taxon>Hyphomicrobiales</taxon>
        <taxon>Phyllobacteriaceae</taxon>
        <taxon>Mesorhizobium</taxon>
    </lineage>
</organism>
<name>L0KRT2_MESAW</name>
<gene>
    <name evidence="3" type="ordered locus">Mesau_05495</name>
</gene>
<feature type="domain" description="SAF" evidence="2">
    <location>
        <begin position="43"/>
        <end position="109"/>
    </location>
</feature>
<dbReference type="InterPro" id="IPR013974">
    <property type="entry name" value="SAF"/>
</dbReference>
<accession>L0KRT2</accession>
<dbReference type="Pfam" id="PF08666">
    <property type="entry name" value="SAF"/>
    <property type="match status" value="1"/>
</dbReference>
<dbReference type="Proteomes" id="UP000010998">
    <property type="component" value="Chromosome"/>
</dbReference>
<dbReference type="InterPro" id="IPR017592">
    <property type="entry name" value="Pilus_assmbl_Flp-typ_CpaB"/>
</dbReference>
<evidence type="ECO:0000259" key="2">
    <source>
        <dbReference type="SMART" id="SM00858"/>
    </source>
</evidence>
<dbReference type="STRING" id="754035.Mesau_05495"/>
<dbReference type="CDD" id="cd11614">
    <property type="entry name" value="SAF_CpaB_FlgA_like"/>
    <property type="match status" value="1"/>
</dbReference>
<dbReference type="GeneID" id="90992778"/>
<dbReference type="AlphaFoldDB" id="L0KRT2"/>
<sequence>MRANTLIMIVLAGVFGVLAVVLVNIWLAGQRSAMAQTGVVQGSTVVVAAMPLKFGDALSADKLREVAWPAGAVPAGAFKSTKDLLAGDGAKQALQAIGVNEPILATKITGPGQRATLSAVLGEGMKAVSIRVNDVLGVAGFVFPGDRVDILLTRTARGDDGTDKSFVDVLLQSMKVLAIDQVADESKDSPTVVKSVTLEASTRDAQKLTLAAGAGQLSLALRQAAASKGETTERVTLSDLSGETPADVAARQAELDKKAAADALAEAERKRADDKIAGLAQAVERVGSRLDELGKAKPIPVAVPAPPAKDVVKEVIKYVQPEPPARATVGVFRGVKLETYDVPRQP</sequence>
<dbReference type="InterPro" id="IPR031571">
    <property type="entry name" value="RcpC_dom"/>
</dbReference>
<keyword evidence="1" id="KW-0812">Transmembrane</keyword>
<keyword evidence="4" id="KW-1185">Reference proteome</keyword>
<evidence type="ECO:0000313" key="4">
    <source>
        <dbReference type="Proteomes" id="UP000010998"/>
    </source>
</evidence>
<protein>
    <submittedName>
        <fullName evidence="3">Flp pilus assembly protein CpaB</fullName>
    </submittedName>
</protein>
<dbReference type="EMBL" id="CP003358">
    <property type="protein sequence ID" value="AGB47801.1"/>
    <property type="molecule type" value="Genomic_DNA"/>
</dbReference>
<dbReference type="RefSeq" id="WP_015319174.1">
    <property type="nucleotide sequence ID" value="NC_019973.1"/>
</dbReference>
<keyword evidence="1" id="KW-1133">Transmembrane helix</keyword>
<proteinExistence type="predicted"/>
<dbReference type="OrthoDB" id="163768at2"/>
<reference evidence="4" key="1">
    <citation type="submission" date="2012-02" db="EMBL/GenBank/DDBJ databases">
        <title>Complete sequence of Mesorhizobium australicum WSM2073.</title>
        <authorList>
            <person name="Lucas S."/>
            <person name="Han J."/>
            <person name="Lapidus A."/>
            <person name="Cheng J.-F."/>
            <person name="Goodwin L."/>
            <person name="Pitluck S."/>
            <person name="Peters L."/>
            <person name="Gu W."/>
            <person name="Detter J.C."/>
            <person name="Han C."/>
            <person name="Tapia R."/>
            <person name="Land M."/>
            <person name="Hauser L."/>
            <person name="Kyrpides N."/>
            <person name="Ivanova N."/>
            <person name="Pagani I."/>
            <person name="Reeve W.G."/>
            <person name="Howieson J.G."/>
            <person name="Tiwari R.P."/>
            <person name="O'Hara G.W."/>
            <person name="Atkins C.A."/>
            <person name="Ronson C.W."/>
            <person name="Nandasena K.G."/>
            <person name="Woyke T."/>
        </authorList>
    </citation>
    <scope>NUCLEOTIDE SEQUENCE [LARGE SCALE GENOMIC DNA]</scope>
    <source>
        <strain evidence="4">LMG 24608 / HAMBI 3006 / WSM2073</strain>
    </source>
</reference>
<evidence type="ECO:0000313" key="3">
    <source>
        <dbReference type="EMBL" id="AGB47801.1"/>
    </source>
</evidence>
<dbReference type="SMART" id="SM00858">
    <property type="entry name" value="SAF"/>
    <property type="match status" value="1"/>
</dbReference>
<dbReference type="eggNOG" id="COG3745">
    <property type="taxonomic scope" value="Bacteria"/>
</dbReference>
<feature type="transmembrane region" description="Helical" evidence="1">
    <location>
        <begin position="6"/>
        <end position="27"/>
    </location>
</feature>
<dbReference type="NCBIfam" id="TIGR03177">
    <property type="entry name" value="pilus_cpaB"/>
    <property type="match status" value="1"/>
</dbReference>